<dbReference type="InterPro" id="IPR002525">
    <property type="entry name" value="Transp_IS110-like_N"/>
</dbReference>
<dbReference type="AlphaFoldDB" id="A0A211ZM32"/>
<feature type="domain" description="Transposase IS116/IS110/IS902 C-terminal" evidence="2">
    <location>
        <begin position="191"/>
        <end position="271"/>
    </location>
</feature>
<protein>
    <submittedName>
        <fullName evidence="3">Uncharacterized protein</fullName>
    </submittedName>
</protein>
<dbReference type="EMBL" id="NHON01000026">
    <property type="protein sequence ID" value="OWJ66300.1"/>
    <property type="molecule type" value="Genomic_DNA"/>
</dbReference>
<dbReference type="Pfam" id="PF02371">
    <property type="entry name" value="Transposase_20"/>
    <property type="match status" value="1"/>
</dbReference>
<organism evidence="3 4">
    <name type="scientific">Inquilinus limosus</name>
    <dbReference type="NCBI Taxonomy" id="171674"/>
    <lineage>
        <taxon>Bacteria</taxon>
        <taxon>Pseudomonadati</taxon>
        <taxon>Pseudomonadota</taxon>
        <taxon>Alphaproteobacteria</taxon>
        <taxon>Rhodospirillales</taxon>
        <taxon>Rhodospirillaceae</taxon>
        <taxon>Inquilinus</taxon>
    </lineage>
</organism>
<dbReference type="GO" id="GO:0003677">
    <property type="term" value="F:DNA binding"/>
    <property type="evidence" value="ECO:0007669"/>
    <property type="project" value="InterPro"/>
</dbReference>
<dbReference type="PANTHER" id="PTHR33055">
    <property type="entry name" value="TRANSPOSASE FOR INSERTION SEQUENCE ELEMENT IS1111A"/>
    <property type="match status" value="1"/>
</dbReference>
<dbReference type="Pfam" id="PF01548">
    <property type="entry name" value="DEDD_Tnp_IS110"/>
    <property type="match status" value="1"/>
</dbReference>
<dbReference type="GO" id="GO:0004803">
    <property type="term" value="F:transposase activity"/>
    <property type="evidence" value="ECO:0007669"/>
    <property type="project" value="InterPro"/>
</dbReference>
<feature type="domain" description="Transposase IS110-like N-terminal" evidence="1">
    <location>
        <begin position="9"/>
        <end position="147"/>
    </location>
</feature>
<reference evidence="4" key="1">
    <citation type="submission" date="2017-05" db="EMBL/GenBank/DDBJ databases">
        <authorList>
            <person name="Macchi M."/>
            <person name="Festa S."/>
            <person name="Coppotelli B.M."/>
            <person name="Morelli I.S."/>
        </authorList>
    </citation>
    <scope>NUCLEOTIDE SEQUENCE [LARGE SCALE GENOMIC DNA]</scope>
    <source>
        <strain evidence="4">I</strain>
    </source>
</reference>
<dbReference type="InterPro" id="IPR003346">
    <property type="entry name" value="Transposase_20"/>
</dbReference>
<dbReference type="OrthoDB" id="8261795at2"/>
<dbReference type="GO" id="GO:0006313">
    <property type="term" value="P:DNA transposition"/>
    <property type="evidence" value="ECO:0007669"/>
    <property type="project" value="InterPro"/>
</dbReference>
<dbReference type="RefSeq" id="WP_088151938.1">
    <property type="nucleotide sequence ID" value="NZ_NHON01000026.1"/>
</dbReference>
<accession>A0A211ZM32</accession>
<evidence type="ECO:0000313" key="3">
    <source>
        <dbReference type="EMBL" id="OWJ66300.1"/>
    </source>
</evidence>
<dbReference type="PANTHER" id="PTHR33055:SF13">
    <property type="entry name" value="TRANSPOSASE"/>
    <property type="match status" value="1"/>
</dbReference>
<dbReference type="InterPro" id="IPR047650">
    <property type="entry name" value="Transpos_IS110"/>
</dbReference>
<keyword evidence="4" id="KW-1185">Reference proteome</keyword>
<dbReference type="NCBIfam" id="NF033542">
    <property type="entry name" value="transpos_IS110"/>
    <property type="match status" value="1"/>
</dbReference>
<comment type="caution">
    <text evidence="3">The sequence shown here is derived from an EMBL/GenBank/DDBJ whole genome shotgun (WGS) entry which is preliminary data.</text>
</comment>
<sequence length="313" mass="34141">MPQFSPKAGVDCSSDRLDVHIHPLETAFSVANDAKGWQELDRHLAAAQVEVVAIEASGGCELQACHFLIERGYSVRLLNPYRVRLFAKAIGRLAKTDPIDAAVIAHFVAVVPTRPMVRHTTVEALAELVGARAQLLDQHTALSNQARWHHDATLRRISRRRETALKADINTLDRLIAARVAADPDLAAKNAILRSMKGVGPVLAHTLLALLPELGLLSRWQIAALVGVAPFDDNSGKRQGVRFIQGGRSSVRPPLFMAAMAAAKHNPVLKACSDRLRNAGKKPKVAIVAVMRRMLTILNAMLRDNAPWQNHAA</sequence>
<dbReference type="Proteomes" id="UP000196655">
    <property type="component" value="Unassembled WGS sequence"/>
</dbReference>
<evidence type="ECO:0000259" key="1">
    <source>
        <dbReference type="Pfam" id="PF01548"/>
    </source>
</evidence>
<gene>
    <name evidence="3" type="ORF">BWR60_15570</name>
</gene>
<evidence type="ECO:0000313" key="4">
    <source>
        <dbReference type="Proteomes" id="UP000196655"/>
    </source>
</evidence>
<proteinExistence type="predicted"/>
<evidence type="ECO:0000259" key="2">
    <source>
        <dbReference type="Pfam" id="PF02371"/>
    </source>
</evidence>
<name>A0A211ZM32_9PROT</name>